<name>A0A9W6NWJ8_9PSEU</name>
<reference evidence="4" key="1">
    <citation type="journal article" date="2014" name="Int. J. Syst. Evol. Microbiol.">
        <title>Complete genome sequence of Corynebacterium casei LMG S-19264T (=DSM 44701T), isolated from a smear-ripened cheese.</title>
        <authorList>
            <consortium name="US DOE Joint Genome Institute (JGI-PGF)"/>
            <person name="Walter F."/>
            <person name="Albersmeier A."/>
            <person name="Kalinowski J."/>
            <person name="Ruckert C."/>
        </authorList>
    </citation>
    <scope>NUCLEOTIDE SEQUENCE</scope>
    <source>
        <strain evidence="4">VKM Ac-1069</strain>
    </source>
</reference>
<dbReference type="InterPro" id="IPR016032">
    <property type="entry name" value="Sig_transdc_resp-reg_C-effctor"/>
</dbReference>
<dbReference type="GO" id="GO:0004016">
    <property type="term" value="F:adenylate cyclase activity"/>
    <property type="evidence" value="ECO:0007669"/>
    <property type="project" value="TreeGrafter"/>
</dbReference>
<dbReference type="PANTHER" id="PTHR16305">
    <property type="entry name" value="TESTICULAR SOLUBLE ADENYLYL CYCLASE"/>
    <property type="match status" value="1"/>
</dbReference>
<protein>
    <recommendedName>
        <fullName evidence="3">HTH luxR-type domain-containing protein</fullName>
    </recommendedName>
</protein>
<reference evidence="4" key="2">
    <citation type="submission" date="2023-01" db="EMBL/GenBank/DDBJ databases">
        <authorList>
            <person name="Sun Q."/>
            <person name="Evtushenko L."/>
        </authorList>
    </citation>
    <scope>NUCLEOTIDE SEQUENCE</scope>
    <source>
        <strain evidence="4">VKM Ac-1069</strain>
    </source>
</reference>
<dbReference type="InterPro" id="IPR027417">
    <property type="entry name" value="P-loop_NTPase"/>
</dbReference>
<dbReference type="PRINTS" id="PR00038">
    <property type="entry name" value="HTHLUXR"/>
</dbReference>
<proteinExistence type="predicted"/>
<dbReference type="Pfam" id="PF13191">
    <property type="entry name" value="AAA_16"/>
    <property type="match status" value="1"/>
</dbReference>
<keyword evidence="2" id="KW-0067">ATP-binding</keyword>
<dbReference type="SUPFAM" id="SSF52540">
    <property type="entry name" value="P-loop containing nucleoside triphosphate hydrolases"/>
    <property type="match status" value="1"/>
</dbReference>
<dbReference type="AlphaFoldDB" id="A0A9W6NWJ8"/>
<dbReference type="EMBL" id="BSFQ01000009">
    <property type="protein sequence ID" value="GLL11636.1"/>
    <property type="molecule type" value="Genomic_DNA"/>
</dbReference>
<feature type="domain" description="HTH luxR-type" evidence="3">
    <location>
        <begin position="862"/>
        <end position="927"/>
    </location>
</feature>
<keyword evidence="1" id="KW-0547">Nucleotide-binding</keyword>
<evidence type="ECO:0000256" key="2">
    <source>
        <dbReference type="ARBA" id="ARBA00022840"/>
    </source>
</evidence>
<gene>
    <name evidence="4" type="ORF">GCM10017577_27770</name>
</gene>
<keyword evidence="5" id="KW-1185">Reference proteome</keyword>
<evidence type="ECO:0000313" key="4">
    <source>
        <dbReference type="EMBL" id="GLL11636.1"/>
    </source>
</evidence>
<evidence type="ECO:0000256" key="1">
    <source>
        <dbReference type="ARBA" id="ARBA00022741"/>
    </source>
</evidence>
<dbReference type="GO" id="GO:0005524">
    <property type="term" value="F:ATP binding"/>
    <property type="evidence" value="ECO:0007669"/>
    <property type="project" value="UniProtKB-KW"/>
</dbReference>
<dbReference type="SUPFAM" id="SSF46894">
    <property type="entry name" value="C-terminal effector domain of the bipartite response regulators"/>
    <property type="match status" value="1"/>
</dbReference>
<dbReference type="InterPro" id="IPR036388">
    <property type="entry name" value="WH-like_DNA-bd_sf"/>
</dbReference>
<dbReference type="GO" id="GO:0005737">
    <property type="term" value="C:cytoplasm"/>
    <property type="evidence" value="ECO:0007669"/>
    <property type="project" value="TreeGrafter"/>
</dbReference>
<dbReference type="GO" id="GO:0006355">
    <property type="term" value="P:regulation of DNA-templated transcription"/>
    <property type="evidence" value="ECO:0007669"/>
    <property type="project" value="InterPro"/>
</dbReference>
<dbReference type="InterPro" id="IPR000792">
    <property type="entry name" value="Tscrpt_reg_LuxR_C"/>
</dbReference>
<dbReference type="SMART" id="SM00421">
    <property type="entry name" value="HTH_LUXR"/>
    <property type="match status" value="1"/>
</dbReference>
<dbReference type="PANTHER" id="PTHR16305:SF35">
    <property type="entry name" value="TRANSCRIPTIONAL ACTIVATOR DOMAIN"/>
    <property type="match status" value="1"/>
</dbReference>
<dbReference type="CDD" id="cd06170">
    <property type="entry name" value="LuxR_C_like"/>
    <property type="match status" value="1"/>
</dbReference>
<dbReference type="PROSITE" id="PS50043">
    <property type="entry name" value="HTH_LUXR_2"/>
    <property type="match status" value="1"/>
</dbReference>
<accession>A0A9W6NWJ8</accession>
<dbReference type="Gene3D" id="1.10.10.10">
    <property type="entry name" value="Winged helix-like DNA-binding domain superfamily/Winged helix DNA-binding domain"/>
    <property type="match status" value="1"/>
</dbReference>
<dbReference type="Pfam" id="PF00196">
    <property type="entry name" value="GerE"/>
    <property type="match status" value="1"/>
</dbReference>
<evidence type="ECO:0000313" key="5">
    <source>
        <dbReference type="Proteomes" id="UP001143463"/>
    </source>
</evidence>
<organism evidence="4 5">
    <name type="scientific">Pseudonocardia halophobica</name>
    <dbReference type="NCBI Taxonomy" id="29401"/>
    <lineage>
        <taxon>Bacteria</taxon>
        <taxon>Bacillati</taxon>
        <taxon>Actinomycetota</taxon>
        <taxon>Actinomycetes</taxon>
        <taxon>Pseudonocardiales</taxon>
        <taxon>Pseudonocardiaceae</taxon>
        <taxon>Pseudonocardia</taxon>
    </lineage>
</organism>
<sequence length="931" mass="95985">MPSGLVGRDRELAALTGMLAAALTGDPRLVLCGGEPGIGRTRLATELAARAAADRVPVAWGAGAGPDVAPPFLPWRQVLRGLPGPAPPAGGSDLAPLTDGVAAVEEEDRFRLFDTVVRVLHAAAEPAGLLVVLDDVHRADPASLRLLHHVAAQLRGGRLLLVATHDDTAGPASLPSGPAVDRLALRRLPPQAVAVQLADVVGAAVPVDQAERVHELSAGNPFLAAELGRDLAEGRPIGVPVGVREAVGRWLGRLSPRCRHELRIAAVLGPCVDLVVLAAVVGRPLLECLDPIDEAADAGLLEPGDAPGRYRFVHPLVRDAVEAGLPGGERVRLHRAAVDAILRHAGDRVDPHLADLARHWAAAAVAGERAEASAWIERAAAAAVRTLAFEEGARLYRLALDVGDAAVDAVTRHRLLTGLAAARFRAADPAGAVAAAGEAIAVAHGPDRPRLVADAVLTLGCTNDQGLDRTVRALCEEALAGAVTGPRRARLLALLTETDMYLEDVAQADSASREALAAAEGCGDASALVAALRARQLARSGPDGVEERTVLAQRLLAATTARDEARLWAHLWLIDALVERGELFDAAAELDRLEWVAGRYGGATARWHVLKVKAMLAQAHGRLAEAARLGAEAFAAAPGNGTGGAVGSRLALLTAVDHHAGTATALEALAAAGGPLAAGSGYRITFTLGPALMLTDAGRLPEAGALYRSLGPPAGWRPAPFFLLTVLSAGVAVAGAQGAAADVAALRGLLLPHRGRHVGSGAGVAHYGGPVTLHLGSAAARLGELDTAVDELRSALATCRTGGAAGYAVEAQTELAAVLARRGRTDDLGEAATLVAEGRTAAEGLGMPGFAARLAALDERLRRAPAALLTAREREVAACVARGMSNPQIAAALVVSERTAQNHVQHILTKLGFSRRSQIAVWAVHNLGTRT</sequence>
<dbReference type="InterPro" id="IPR041664">
    <property type="entry name" value="AAA_16"/>
</dbReference>
<dbReference type="GO" id="GO:0003677">
    <property type="term" value="F:DNA binding"/>
    <property type="evidence" value="ECO:0007669"/>
    <property type="project" value="InterPro"/>
</dbReference>
<comment type="caution">
    <text evidence="4">The sequence shown here is derived from an EMBL/GenBank/DDBJ whole genome shotgun (WGS) entry which is preliminary data.</text>
</comment>
<dbReference type="Gene3D" id="3.40.50.300">
    <property type="entry name" value="P-loop containing nucleotide triphosphate hydrolases"/>
    <property type="match status" value="1"/>
</dbReference>
<evidence type="ECO:0000259" key="3">
    <source>
        <dbReference type="PROSITE" id="PS50043"/>
    </source>
</evidence>
<dbReference type="Proteomes" id="UP001143463">
    <property type="component" value="Unassembled WGS sequence"/>
</dbReference>